<dbReference type="InterPro" id="IPR036412">
    <property type="entry name" value="HAD-like_sf"/>
</dbReference>
<proteinExistence type="predicted"/>
<dbReference type="GO" id="GO:0016791">
    <property type="term" value="F:phosphatase activity"/>
    <property type="evidence" value="ECO:0007669"/>
    <property type="project" value="TreeGrafter"/>
</dbReference>
<dbReference type="Proteomes" id="UP000095454">
    <property type="component" value="Unassembled WGS sequence"/>
</dbReference>
<evidence type="ECO:0000313" key="1">
    <source>
        <dbReference type="EMBL" id="CUP15061.1"/>
    </source>
</evidence>
<dbReference type="GO" id="GO:0000287">
    <property type="term" value="F:magnesium ion binding"/>
    <property type="evidence" value="ECO:0007669"/>
    <property type="project" value="TreeGrafter"/>
</dbReference>
<reference evidence="1 2" key="1">
    <citation type="submission" date="2015-09" db="EMBL/GenBank/DDBJ databases">
        <authorList>
            <consortium name="Pathogen Informatics"/>
        </authorList>
    </citation>
    <scope>NUCLEOTIDE SEQUENCE [LARGE SCALE GENOMIC DNA]</scope>
    <source>
        <strain evidence="1 2">2789STDY5834902</strain>
    </source>
</reference>
<name>A0A174KW10_9ACTN</name>
<dbReference type="Pfam" id="PF08282">
    <property type="entry name" value="Hydrolase_3"/>
    <property type="match status" value="1"/>
</dbReference>
<dbReference type="PANTHER" id="PTHR10000:SF8">
    <property type="entry name" value="HAD SUPERFAMILY HYDROLASE-LIKE, TYPE 3"/>
    <property type="match status" value="1"/>
</dbReference>
<dbReference type="RefSeq" id="WP_055251935.1">
    <property type="nucleotide sequence ID" value="NZ_CABIXX010000019.1"/>
</dbReference>
<dbReference type="InterPro" id="IPR023214">
    <property type="entry name" value="HAD_sf"/>
</dbReference>
<sequence length="275" mass="29038">MIKLILADMDGTLLPFGSRVVSERTHSAILSALDAGIAFGPASGRDYADLADAFDGDARCFSTGIMANGKKVFSSGELVFKKTLSTEALVKLDSAVRPYAGTSLWLVADVDETGKRCEQFLCAVEPGDEFALEIVKDSGRDMALGDVPTNRDVITAGIFVNVSSAPTEVVRSRCKEACPELDFPSPVPFFLDVVPAGWSKVNGLDALLGSLGVTLDEVAFIGDSENDVTLLEKVPNSYAVAGAMPEAKAAAHHLIGDAAEDSVAKLIEQIVQQRG</sequence>
<dbReference type="EMBL" id="CZAQ01000019">
    <property type="protein sequence ID" value="CUP15061.1"/>
    <property type="molecule type" value="Genomic_DNA"/>
</dbReference>
<protein>
    <submittedName>
        <fullName evidence="1">Putative hydrolase M6_Spy0533</fullName>
        <ecNumber evidence="1">3.-.-.-</ecNumber>
    </submittedName>
</protein>
<dbReference type="Gene3D" id="3.30.1240.10">
    <property type="match status" value="1"/>
</dbReference>
<organism evidence="1 2">
    <name type="scientific">Collinsella aerofaciens</name>
    <dbReference type="NCBI Taxonomy" id="74426"/>
    <lineage>
        <taxon>Bacteria</taxon>
        <taxon>Bacillati</taxon>
        <taxon>Actinomycetota</taxon>
        <taxon>Coriobacteriia</taxon>
        <taxon>Coriobacteriales</taxon>
        <taxon>Coriobacteriaceae</taxon>
        <taxon>Collinsella</taxon>
    </lineage>
</organism>
<accession>A0A174KW10</accession>
<evidence type="ECO:0000313" key="2">
    <source>
        <dbReference type="Proteomes" id="UP000095454"/>
    </source>
</evidence>
<dbReference type="AlphaFoldDB" id="A0A174KW10"/>
<dbReference type="Gene3D" id="3.40.50.1000">
    <property type="entry name" value="HAD superfamily/HAD-like"/>
    <property type="match status" value="1"/>
</dbReference>
<dbReference type="PANTHER" id="PTHR10000">
    <property type="entry name" value="PHOSPHOSERINE PHOSPHATASE"/>
    <property type="match status" value="1"/>
</dbReference>
<gene>
    <name evidence="1" type="ORF">ERS852514_01229</name>
</gene>
<keyword evidence="1" id="KW-0378">Hydrolase</keyword>
<dbReference type="SUPFAM" id="SSF56784">
    <property type="entry name" value="HAD-like"/>
    <property type="match status" value="1"/>
</dbReference>
<dbReference type="GO" id="GO:0005829">
    <property type="term" value="C:cytosol"/>
    <property type="evidence" value="ECO:0007669"/>
    <property type="project" value="TreeGrafter"/>
</dbReference>
<dbReference type="EC" id="3.-.-.-" evidence="1"/>